<proteinExistence type="predicted"/>
<evidence type="ECO:0000313" key="2">
    <source>
        <dbReference type="Proteomes" id="UP000314294"/>
    </source>
</evidence>
<protein>
    <submittedName>
        <fullName evidence="1">Uncharacterized protein</fullName>
    </submittedName>
</protein>
<evidence type="ECO:0000313" key="1">
    <source>
        <dbReference type="EMBL" id="TNN84821.1"/>
    </source>
</evidence>
<dbReference type="AlphaFoldDB" id="A0A4Z2J4F0"/>
<dbReference type="EMBL" id="SRLO01000024">
    <property type="protein sequence ID" value="TNN84821.1"/>
    <property type="molecule type" value="Genomic_DNA"/>
</dbReference>
<sequence length="64" mass="7616">MAWVQTVTRSIEFELTDSSNRLMSSASRPRNPHANIHLRKLAEEGLQFPRPERRFNEAKFTRFR</sequence>
<comment type="caution">
    <text evidence="1">The sequence shown here is derived from an EMBL/GenBank/DDBJ whole genome shotgun (WGS) entry which is preliminary data.</text>
</comment>
<gene>
    <name evidence="1" type="ORF">EYF80_004866</name>
</gene>
<keyword evidence="2" id="KW-1185">Reference proteome</keyword>
<dbReference type="Proteomes" id="UP000314294">
    <property type="component" value="Unassembled WGS sequence"/>
</dbReference>
<organism evidence="1 2">
    <name type="scientific">Liparis tanakae</name>
    <name type="common">Tanaka's snailfish</name>
    <dbReference type="NCBI Taxonomy" id="230148"/>
    <lineage>
        <taxon>Eukaryota</taxon>
        <taxon>Metazoa</taxon>
        <taxon>Chordata</taxon>
        <taxon>Craniata</taxon>
        <taxon>Vertebrata</taxon>
        <taxon>Euteleostomi</taxon>
        <taxon>Actinopterygii</taxon>
        <taxon>Neopterygii</taxon>
        <taxon>Teleostei</taxon>
        <taxon>Neoteleostei</taxon>
        <taxon>Acanthomorphata</taxon>
        <taxon>Eupercaria</taxon>
        <taxon>Perciformes</taxon>
        <taxon>Cottioidei</taxon>
        <taxon>Cottales</taxon>
        <taxon>Liparidae</taxon>
        <taxon>Liparis</taxon>
    </lineage>
</organism>
<accession>A0A4Z2J4F0</accession>
<name>A0A4Z2J4F0_9TELE</name>
<reference evidence="1 2" key="1">
    <citation type="submission" date="2019-03" db="EMBL/GenBank/DDBJ databases">
        <title>First draft genome of Liparis tanakae, snailfish: a comprehensive survey of snailfish specific genes.</title>
        <authorList>
            <person name="Kim W."/>
            <person name="Song I."/>
            <person name="Jeong J.-H."/>
            <person name="Kim D."/>
            <person name="Kim S."/>
            <person name="Ryu S."/>
            <person name="Song J.Y."/>
            <person name="Lee S.K."/>
        </authorList>
    </citation>
    <scope>NUCLEOTIDE SEQUENCE [LARGE SCALE GENOMIC DNA]</scope>
    <source>
        <tissue evidence="1">Muscle</tissue>
    </source>
</reference>